<dbReference type="RefSeq" id="WP_264790979.1">
    <property type="nucleotide sequence ID" value="NZ_AP026867.1"/>
</dbReference>
<feature type="domain" description="Secretion system C-terminal sorting" evidence="2">
    <location>
        <begin position="339"/>
        <end position="405"/>
    </location>
</feature>
<dbReference type="NCBIfam" id="TIGR04183">
    <property type="entry name" value="Por_Secre_tail"/>
    <property type="match status" value="1"/>
</dbReference>
<reference evidence="3" key="1">
    <citation type="submission" date="2022-09" db="EMBL/GenBank/DDBJ databases">
        <title>Aureispira anguillicida sp. nov., isolated from Leptocephalus of Japanese eel Anguilla japonica.</title>
        <authorList>
            <person name="Yuasa K."/>
            <person name="Mekata T."/>
            <person name="Ikunari K."/>
        </authorList>
    </citation>
    <scope>NUCLEOTIDE SEQUENCE</scope>
    <source>
        <strain evidence="3">EL160426</strain>
    </source>
</reference>
<feature type="chain" id="PRO_5037113377" evidence="1">
    <location>
        <begin position="22"/>
        <end position="413"/>
    </location>
</feature>
<name>A0A915VKA6_9BACT</name>
<protein>
    <submittedName>
        <fullName evidence="3">T9SS type A sorting domain-containing protein</fullName>
    </submittedName>
</protein>
<evidence type="ECO:0000313" key="4">
    <source>
        <dbReference type="Proteomes" id="UP001060919"/>
    </source>
</evidence>
<gene>
    <name evidence="3" type="ORF">AsAng_0003100</name>
</gene>
<evidence type="ECO:0000259" key="2">
    <source>
        <dbReference type="Pfam" id="PF18962"/>
    </source>
</evidence>
<keyword evidence="4" id="KW-1185">Reference proteome</keyword>
<dbReference type="KEGG" id="aup:AsAng_0003100"/>
<evidence type="ECO:0000256" key="1">
    <source>
        <dbReference type="SAM" id="SignalP"/>
    </source>
</evidence>
<feature type="signal peptide" evidence="1">
    <location>
        <begin position="1"/>
        <end position="21"/>
    </location>
</feature>
<sequence length="413" mass="44550">MNFKAQILLIVLIAMSNIAMAQNSGTFNFSTNPSAPSDYNWLPAGALTNTFLSVDNTDLDISMTLDGATGTLTNFPGSLAASPSIGSATTGGSGEALTVATYGFGTDGITFTITFSQPLASADFKLFHINGSSYSGDLCTISAQNVLGDKIYPTLTASSNPSYQINYPSIGQVDAHSSSTAGDRDEVGIEFVDPSGITSITIVWSNCTTCGANFHGLGLINNLNFTLMNALPVELTYFSADLAADNSGILNWATASETNNRGFEIEQALPSSDVPVFEKIGFLEGAGTTVQAKNYSYSTQQLIPGTHYFRIKQIDFDGTYTYSNIQALTIRAKEEFITLYPNPTQGKTKIELGEQIEGDIHLELFNQTGQLMLAKVYNNQQLIELDVNFLPAAYYTIRLNTIRGTELFKLLKQ</sequence>
<proteinExistence type="predicted"/>
<organism evidence="3 4">
    <name type="scientific">Aureispira anguillae</name>
    <dbReference type="NCBI Taxonomy" id="2864201"/>
    <lineage>
        <taxon>Bacteria</taxon>
        <taxon>Pseudomonadati</taxon>
        <taxon>Bacteroidota</taxon>
        <taxon>Saprospiria</taxon>
        <taxon>Saprospirales</taxon>
        <taxon>Saprospiraceae</taxon>
        <taxon>Aureispira</taxon>
    </lineage>
</organism>
<dbReference type="EMBL" id="AP026867">
    <property type="protein sequence ID" value="BDS09606.1"/>
    <property type="molecule type" value="Genomic_DNA"/>
</dbReference>
<dbReference type="Pfam" id="PF18962">
    <property type="entry name" value="Por_Secre_tail"/>
    <property type="match status" value="1"/>
</dbReference>
<keyword evidence="1" id="KW-0732">Signal</keyword>
<dbReference type="InterPro" id="IPR026444">
    <property type="entry name" value="Secre_tail"/>
</dbReference>
<dbReference type="Proteomes" id="UP001060919">
    <property type="component" value="Chromosome"/>
</dbReference>
<evidence type="ECO:0000313" key="3">
    <source>
        <dbReference type="EMBL" id="BDS09606.1"/>
    </source>
</evidence>
<dbReference type="AlphaFoldDB" id="A0A915VKA6"/>
<accession>A0A915VKA6</accession>